<evidence type="ECO:0000313" key="1">
    <source>
        <dbReference type="EMBL" id="SVE11269.1"/>
    </source>
</evidence>
<sequence length="112" mass="13500">MKKNYMAFPNKLYSVSLLMMLLLLVPNAWAQEDSFFNTESIRSQLFNRMKDRKEKKSARKINLTILHGVFGRMTDPESIWVRIDSRTEFRKWTYKLSKQSLNLPRQEIRVWL</sequence>
<protein>
    <submittedName>
        <fullName evidence="1">Uncharacterized protein</fullName>
    </submittedName>
</protein>
<reference evidence="1" key="1">
    <citation type="submission" date="2018-05" db="EMBL/GenBank/DDBJ databases">
        <authorList>
            <person name="Lanie J.A."/>
            <person name="Ng W.-L."/>
            <person name="Kazmierczak K.M."/>
            <person name="Andrzejewski T.M."/>
            <person name="Davidsen T.M."/>
            <person name="Wayne K.J."/>
            <person name="Tettelin H."/>
            <person name="Glass J.I."/>
            <person name="Rusch D."/>
            <person name="Podicherti R."/>
            <person name="Tsui H.-C.T."/>
            <person name="Winkler M.E."/>
        </authorList>
    </citation>
    <scope>NUCLEOTIDE SEQUENCE</scope>
</reference>
<organism evidence="1">
    <name type="scientific">marine metagenome</name>
    <dbReference type="NCBI Taxonomy" id="408172"/>
    <lineage>
        <taxon>unclassified sequences</taxon>
        <taxon>metagenomes</taxon>
        <taxon>ecological metagenomes</taxon>
    </lineage>
</organism>
<dbReference type="EMBL" id="UINC01194936">
    <property type="protein sequence ID" value="SVE11269.1"/>
    <property type="molecule type" value="Genomic_DNA"/>
</dbReference>
<feature type="non-terminal residue" evidence="1">
    <location>
        <position position="112"/>
    </location>
</feature>
<dbReference type="AlphaFoldDB" id="A0A383AUR6"/>
<gene>
    <name evidence="1" type="ORF">METZ01_LOCUS464123</name>
</gene>
<accession>A0A383AUR6</accession>
<proteinExistence type="predicted"/>
<name>A0A383AUR6_9ZZZZ</name>